<dbReference type="InterPro" id="IPR004635">
    <property type="entry name" value="Pept_S49_SppA"/>
</dbReference>
<name>A0A0K8QKM7_9GAMM</name>
<dbReference type="PANTHER" id="PTHR33209">
    <property type="entry name" value="PROTEASE 4"/>
    <property type="match status" value="1"/>
</dbReference>
<evidence type="ECO:0000256" key="1">
    <source>
        <dbReference type="ARBA" id="ARBA00004370"/>
    </source>
</evidence>
<keyword evidence="3" id="KW-0645">Protease</keyword>
<evidence type="ECO:0000256" key="7">
    <source>
        <dbReference type="PIRSR" id="PIRSR001217-1"/>
    </source>
</evidence>
<dbReference type="InterPro" id="IPR029045">
    <property type="entry name" value="ClpP/crotonase-like_dom_sf"/>
</dbReference>
<accession>A0A0K8QKM7</accession>
<reference evidence="10" key="1">
    <citation type="submission" date="2015-03" db="EMBL/GenBank/DDBJ databases">
        <title>Draft genome sequence of Mizugakiibacter sediminis skMP5.</title>
        <authorList>
            <person name="Watanabe T."/>
            <person name="Kojima H."/>
            <person name="Fukui M."/>
        </authorList>
    </citation>
    <scope>NUCLEOTIDE SEQUENCE</scope>
    <source>
        <strain evidence="10">SkMP5</strain>
    </source>
</reference>
<dbReference type="CDD" id="cd07018">
    <property type="entry name" value="S49_SppA_67K_type"/>
    <property type="match status" value="1"/>
</dbReference>
<dbReference type="NCBIfam" id="TIGR00706">
    <property type="entry name" value="SppA_dom"/>
    <property type="match status" value="1"/>
</dbReference>
<keyword evidence="4" id="KW-0378">Hydrolase</keyword>
<evidence type="ECO:0000256" key="3">
    <source>
        <dbReference type="ARBA" id="ARBA00022670"/>
    </source>
</evidence>
<reference evidence="11" key="2">
    <citation type="submission" date="2015-08" db="EMBL/GenBank/DDBJ databases">
        <title>Complete DNA Sequence of Pseudomonas syringae pv. actinidiae, the Causal Agent of Kiwifruit Canker Disease.</title>
        <authorList>
            <person name="Rikkerink E.H.A."/>
            <person name="Fineran P.C."/>
        </authorList>
    </citation>
    <scope>NUCLEOTIDE SEQUENCE</scope>
    <source>
        <strain evidence="11">SkMP5</strain>
    </source>
</reference>
<keyword evidence="8" id="KW-0812">Transmembrane</keyword>
<feature type="active site" description="Proton donor/acceptor" evidence="7">
    <location>
        <position position="202"/>
    </location>
</feature>
<comment type="subcellular location">
    <subcellularLocation>
        <location evidence="1">Membrane</location>
    </subcellularLocation>
</comment>
<keyword evidence="8" id="KW-1133">Transmembrane helix</keyword>
<dbReference type="EMBL" id="DF952381">
    <property type="protein sequence ID" value="GAN45505.1"/>
    <property type="molecule type" value="Genomic_DNA"/>
</dbReference>
<comment type="similarity">
    <text evidence="2">Belongs to the peptidase S49 family.</text>
</comment>
<dbReference type="GO" id="GO:0016020">
    <property type="term" value="C:membrane"/>
    <property type="evidence" value="ECO:0007669"/>
    <property type="project" value="UniProtKB-SubCell"/>
</dbReference>
<dbReference type="AlphaFoldDB" id="A0A0K8QKM7"/>
<evidence type="ECO:0000256" key="2">
    <source>
        <dbReference type="ARBA" id="ARBA00008683"/>
    </source>
</evidence>
<dbReference type="NCBIfam" id="TIGR00705">
    <property type="entry name" value="SppA_67K"/>
    <property type="match status" value="1"/>
</dbReference>
<dbReference type="GO" id="GO:0008236">
    <property type="term" value="F:serine-type peptidase activity"/>
    <property type="evidence" value="ECO:0007669"/>
    <property type="project" value="UniProtKB-KW"/>
</dbReference>
<evidence type="ECO:0000313" key="12">
    <source>
        <dbReference type="Proteomes" id="UP000253740"/>
    </source>
</evidence>
<evidence type="ECO:0000256" key="8">
    <source>
        <dbReference type="SAM" id="Phobius"/>
    </source>
</evidence>
<feature type="active site" description="Nucleophile" evidence="7">
    <location>
        <position position="406"/>
    </location>
</feature>
<sequence>MTERGSSGFLGVLRALWRGLDFTRRLVLNLVFFVLLLGFLAVVMRSAPRVEPDSVLVLKPEGMLVEQYSIDPMERALARLGGDTPKQVQVRDLVGAIDAAARDPRIKRILLQPDELAAGGFAALREVGAALDRFRAGGKQVIAWAGGYTQSQYYLAAHADRVLLDPEGGVLLQGLASYRNYYRELLDRLGVDVHLFRVGEFKSAAEPFILNQASPEAKEADSYWLGGLWDTYLDEVAQRRRLDPAALRATVAQLPQEIAAAQGDLAALALRLKLVDGLATHAELSAMLRREGAPDRDGHGFRHVAFDDYLASLRAQALEIGKPRVAVVVAEGEIVGGKQPPGMVGGDSTAALLRQAREDRNVKAVVLRVDSPGGEVYAAEQIRREVALTRAAGKPVIVSMGDVAASGGYWIAMNADRILAEPNTITGSIGIFGLFFNVPDTLAKIGVHTDGVGTSPWAGAFDVRRPLDPAVGQVIQSVIDKGYRDFTGKVAAARGTTVEAIDAVARGRVWTGKQALQRGLVDQLGGLDDAVRLAAERAKLGRDYAVSYVERPLGALDRFLLDFSQSTLASWVRASGVALPHWLVAAPRLAPELALFRHARAGMPQVYAYCFCTP</sequence>
<evidence type="ECO:0000259" key="9">
    <source>
        <dbReference type="Pfam" id="PF01343"/>
    </source>
</evidence>
<dbReference type="RefSeq" id="WP_062534799.1">
    <property type="nucleotide sequence ID" value="NZ_DF970155.1"/>
</dbReference>
<feature type="transmembrane region" description="Helical" evidence="8">
    <location>
        <begin position="26"/>
        <end position="44"/>
    </location>
</feature>
<evidence type="ECO:0000256" key="6">
    <source>
        <dbReference type="ARBA" id="ARBA00023136"/>
    </source>
</evidence>
<dbReference type="InterPro" id="IPR047217">
    <property type="entry name" value="S49_SppA_67K_type_N"/>
</dbReference>
<dbReference type="CDD" id="cd07023">
    <property type="entry name" value="S49_Sppa_N_C"/>
    <property type="match status" value="1"/>
</dbReference>
<dbReference type="InterPro" id="IPR004634">
    <property type="entry name" value="Pept_S49_pIV"/>
</dbReference>
<dbReference type="Gene3D" id="3.90.226.10">
    <property type="entry name" value="2-enoyl-CoA Hydratase, Chain A, domain 1"/>
    <property type="match status" value="3"/>
</dbReference>
<keyword evidence="6 8" id="KW-0472">Membrane</keyword>
<gene>
    <name evidence="10" type="ORF">MBSD_2054</name>
    <name evidence="11" type="ORF">MBSD_n0505</name>
</gene>
<dbReference type="Gene3D" id="6.20.330.10">
    <property type="match status" value="1"/>
</dbReference>
<dbReference type="STRING" id="1475481.GCA_000953855_00514"/>
<evidence type="ECO:0000313" key="10">
    <source>
        <dbReference type="EMBL" id="GAN45505.1"/>
    </source>
</evidence>
<evidence type="ECO:0000256" key="4">
    <source>
        <dbReference type="ARBA" id="ARBA00022801"/>
    </source>
</evidence>
<dbReference type="OrthoDB" id="9764363at2"/>
<feature type="domain" description="Peptidase S49" evidence="9">
    <location>
        <begin position="390"/>
        <end position="540"/>
    </location>
</feature>
<dbReference type="GO" id="GO:0006465">
    <property type="term" value="P:signal peptide processing"/>
    <property type="evidence" value="ECO:0007669"/>
    <property type="project" value="InterPro"/>
</dbReference>
<dbReference type="PANTHER" id="PTHR33209:SF1">
    <property type="entry name" value="PEPTIDASE S49 DOMAIN-CONTAINING PROTEIN"/>
    <property type="match status" value="1"/>
</dbReference>
<dbReference type="Pfam" id="PF01343">
    <property type="entry name" value="Peptidase_S49"/>
    <property type="match status" value="2"/>
</dbReference>
<dbReference type="InterPro" id="IPR002142">
    <property type="entry name" value="Peptidase_S49"/>
</dbReference>
<feature type="domain" description="Peptidase S49" evidence="9">
    <location>
        <begin position="134"/>
        <end position="285"/>
    </location>
</feature>
<dbReference type="HOGENOM" id="CLU_008856_1_1_6"/>
<dbReference type="PIRSF" id="PIRSF001217">
    <property type="entry name" value="Protease_4_SppA"/>
    <property type="match status" value="1"/>
</dbReference>
<protein>
    <submittedName>
        <fullName evidence="10">Endopeptidase IV</fullName>
    </submittedName>
    <submittedName>
        <fullName evidence="11">Signal peptide peptidase SppA, 67K type</fullName>
    </submittedName>
</protein>
<keyword evidence="5" id="KW-0720">Serine protease</keyword>
<evidence type="ECO:0000313" key="11">
    <source>
        <dbReference type="EMBL" id="GAP65216.1"/>
    </source>
</evidence>
<dbReference type="EMBL" id="DF970155">
    <property type="protein sequence ID" value="GAP65216.1"/>
    <property type="molecule type" value="Genomic_DNA"/>
</dbReference>
<dbReference type="SUPFAM" id="SSF52096">
    <property type="entry name" value="ClpP/crotonase"/>
    <property type="match status" value="2"/>
</dbReference>
<organism evidence="11">
    <name type="scientific">Mizugakiibacter sediminis</name>
    <dbReference type="NCBI Taxonomy" id="1475481"/>
    <lineage>
        <taxon>Bacteria</taxon>
        <taxon>Pseudomonadati</taxon>
        <taxon>Pseudomonadota</taxon>
        <taxon>Gammaproteobacteria</taxon>
        <taxon>Lysobacterales</taxon>
        <taxon>Rhodanobacteraceae</taxon>
        <taxon>Mizugakiibacter</taxon>
    </lineage>
</organism>
<dbReference type="InterPro" id="IPR047272">
    <property type="entry name" value="S49_SppA_C"/>
</dbReference>
<keyword evidence="12" id="KW-1185">Reference proteome</keyword>
<evidence type="ECO:0000256" key="5">
    <source>
        <dbReference type="ARBA" id="ARBA00022825"/>
    </source>
</evidence>
<proteinExistence type="inferred from homology"/>
<dbReference type="Proteomes" id="UP000253740">
    <property type="component" value="Unassembled WGS sequence"/>
</dbReference>